<dbReference type="Proteomes" id="UP001177080">
    <property type="component" value="Unassembled WGS sequence"/>
</dbReference>
<dbReference type="RefSeq" id="WP_244762114.1">
    <property type="nucleotide sequence ID" value="NZ_JALJCJ010000004.1"/>
</dbReference>
<gene>
    <name evidence="2" type="ORF">GB928_004445</name>
</gene>
<feature type="chain" id="PRO_5046470285" evidence="1">
    <location>
        <begin position="29"/>
        <end position="122"/>
    </location>
</feature>
<feature type="signal peptide" evidence="1">
    <location>
        <begin position="1"/>
        <end position="28"/>
    </location>
</feature>
<comment type="caution">
    <text evidence="2">The sequence shown here is derived from an EMBL/GenBank/DDBJ whole genome shotgun (WGS) entry which is preliminary data.</text>
</comment>
<organism evidence="2 3">
    <name type="scientific">Shinella curvata</name>
    <dbReference type="NCBI Taxonomy" id="1817964"/>
    <lineage>
        <taxon>Bacteria</taxon>
        <taxon>Pseudomonadati</taxon>
        <taxon>Pseudomonadota</taxon>
        <taxon>Alphaproteobacteria</taxon>
        <taxon>Hyphomicrobiales</taxon>
        <taxon>Rhizobiaceae</taxon>
        <taxon>Shinella</taxon>
    </lineage>
</organism>
<evidence type="ECO:0000256" key="1">
    <source>
        <dbReference type="SAM" id="SignalP"/>
    </source>
</evidence>
<dbReference type="EMBL" id="WHSC02000002">
    <property type="protein sequence ID" value="MDO6120426.1"/>
    <property type="molecule type" value="Genomic_DNA"/>
</dbReference>
<protein>
    <submittedName>
        <fullName evidence="2">Uncharacterized protein</fullName>
    </submittedName>
</protein>
<keyword evidence="1" id="KW-0732">Signal</keyword>
<keyword evidence="3" id="KW-1185">Reference proteome</keyword>
<reference evidence="2" key="1">
    <citation type="submission" date="2022-04" db="EMBL/GenBank/DDBJ databases">
        <title>Shinella lacus sp. nov., a novel member of the genus Shinella from water.</title>
        <authorList>
            <person name="Deng Y."/>
        </authorList>
    </citation>
    <scope>NUCLEOTIDE SEQUENCE</scope>
    <source>
        <strain evidence="2">JCM 31239</strain>
    </source>
</reference>
<proteinExistence type="predicted"/>
<evidence type="ECO:0000313" key="2">
    <source>
        <dbReference type="EMBL" id="MDO6120426.1"/>
    </source>
</evidence>
<sequence length="122" mass="12975">MSNTTRNRTLAYLLAAGTVIFASAPSFAQDPTSLFEVVTVKDQIVIALSAKDIETVGGNDVTAIGQAIKAKGELTVWQYAVRKGTDGQLEQAPLKRVSLLGADSLRVEPYSASIRVVPAPEE</sequence>
<evidence type="ECO:0000313" key="3">
    <source>
        <dbReference type="Proteomes" id="UP001177080"/>
    </source>
</evidence>
<accession>A0ABT8XAY3</accession>
<name>A0ABT8XAY3_9HYPH</name>